<comment type="caution">
    <text evidence="2">The sequence shown here is derived from an EMBL/GenBank/DDBJ whole genome shotgun (WGS) entry which is preliminary data.</text>
</comment>
<name>A0A9W8XSG7_9PLEO</name>
<dbReference type="Proteomes" id="UP001140513">
    <property type="component" value="Unassembled WGS sequence"/>
</dbReference>
<evidence type="ECO:0000256" key="1">
    <source>
        <dbReference type="SAM" id="MobiDB-lite"/>
    </source>
</evidence>
<organism evidence="2 3">
    <name type="scientific">Didymosphaeria variabile</name>
    <dbReference type="NCBI Taxonomy" id="1932322"/>
    <lineage>
        <taxon>Eukaryota</taxon>
        <taxon>Fungi</taxon>
        <taxon>Dikarya</taxon>
        <taxon>Ascomycota</taxon>
        <taxon>Pezizomycotina</taxon>
        <taxon>Dothideomycetes</taxon>
        <taxon>Pleosporomycetidae</taxon>
        <taxon>Pleosporales</taxon>
        <taxon>Massarineae</taxon>
        <taxon>Didymosphaeriaceae</taxon>
        <taxon>Didymosphaeria</taxon>
    </lineage>
</organism>
<gene>
    <name evidence="2" type="ORF">N0V89_002280</name>
</gene>
<reference evidence="2" key="1">
    <citation type="submission" date="2022-10" db="EMBL/GenBank/DDBJ databases">
        <title>Tapping the CABI collections for fungal endophytes: first genome assemblies for Collariella, Neodidymelliopsis, Ascochyta clinopodiicola, Didymella pomorum, Didymosphaeria variabile, Neocosmospora piperis and Neocucurbitaria cava.</title>
        <authorList>
            <person name="Hill R."/>
        </authorList>
    </citation>
    <scope>NUCLEOTIDE SEQUENCE</scope>
    <source>
        <strain evidence="2">IMI 356815</strain>
    </source>
</reference>
<proteinExistence type="predicted"/>
<sequence>MPPKKSPSLPKSASKSTRAKSKAAMRSEDRFAGVPGRFPNYPGDYSCVRSTKDWAEDKESEKARKDKVVKEKLGAMIRMFERDAQEGKGG</sequence>
<evidence type="ECO:0000313" key="2">
    <source>
        <dbReference type="EMBL" id="KAJ4357704.1"/>
    </source>
</evidence>
<feature type="region of interest" description="Disordered" evidence="1">
    <location>
        <begin position="1"/>
        <end position="36"/>
    </location>
</feature>
<dbReference type="EMBL" id="JAPEUX010000002">
    <property type="protein sequence ID" value="KAJ4357704.1"/>
    <property type="molecule type" value="Genomic_DNA"/>
</dbReference>
<accession>A0A9W8XSG7</accession>
<feature type="compositionally biased region" description="Low complexity" evidence="1">
    <location>
        <begin position="1"/>
        <end position="16"/>
    </location>
</feature>
<evidence type="ECO:0000313" key="3">
    <source>
        <dbReference type="Proteomes" id="UP001140513"/>
    </source>
</evidence>
<dbReference type="RefSeq" id="XP_056074563.1">
    <property type="nucleotide sequence ID" value="XM_056211090.1"/>
</dbReference>
<protein>
    <submittedName>
        <fullName evidence="2">Uncharacterized protein</fullName>
    </submittedName>
</protein>
<dbReference type="AlphaFoldDB" id="A0A9W8XSG7"/>
<keyword evidence="3" id="KW-1185">Reference proteome</keyword>
<dbReference type="GeneID" id="80905810"/>